<dbReference type="EMBL" id="GGEC01079797">
    <property type="protein sequence ID" value="MBX60281.1"/>
    <property type="molecule type" value="Transcribed_RNA"/>
</dbReference>
<proteinExistence type="predicted"/>
<organism evidence="1">
    <name type="scientific">Rhizophora mucronata</name>
    <name type="common">Asiatic mangrove</name>
    <dbReference type="NCBI Taxonomy" id="61149"/>
    <lineage>
        <taxon>Eukaryota</taxon>
        <taxon>Viridiplantae</taxon>
        <taxon>Streptophyta</taxon>
        <taxon>Embryophyta</taxon>
        <taxon>Tracheophyta</taxon>
        <taxon>Spermatophyta</taxon>
        <taxon>Magnoliopsida</taxon>
        <taxon>eudicotyledons</taxon>
        <taxon>Gunneridae</taxon>
        <taxon>Pentapetalae</taxon>
        <taxon>rosids</taxon>
        <taxon>fabids</taxon>
        <taxon>Malpighiales</taxon>
        <taxon>Rhizophoraceae</taxon>
        <taxon>Rhizophora</taxon>
    </lineage>
</organism>
<protein>
    <submittedName>
        <fullName evidence="1">Uncharacterized protein</fullName>
    </submittedName>
</protein>
<dbReference type="AlphaFoldDB" id="A0A2P2PZX9"/>
<name>A0A2P2PZX9_RHIMU</name>
<sequence length="24" mass="2723">MLFSILDSQDNSLRGCFISSFKTL</sequence>
<evidence type="ECO:0000313" key="1">
    <source>
        <dbReference type="EMBL" id="MBX60281.1"/>
    </source>
</evidence>
<accession>A0A2P2PZX9</accession>
<reference evidence="1" key="1">
    <citation type="submission" date="2018-02" db="EMBL/GenBank/DDBJ databases">
        <title>Rhizophora mucronata_Transcriptome.</title>
        <authorList>
            <person name="Meera S.P."/>
            <person name="Sreeshan A."/>
            <person name="Augustine A."/>
        </authorList>
    </citation>
    <scope>NUCLEOTIDE SEQUENCE</scope>
    <source>
        <tissue evidence="1">Leaf</tissue>
    </source>
</reference>